<evidence type="ECO:0000256" key="1">
    <source>
        <dbReference type="SAM" id="MobiDB-lite"/>
    </source>
</evidence>
<feature type="domain" description="UPF0323" evidence="2">
    <location>
        <begin position="55"/>
        <end position="157"/>
    </location>
</feature>
<evidence type="ECO:0000313" key="4">
    <source>
        <dbReference type="Proteomes" id="UP001595616"/>
    </source>
</evidence>
<dbReference type="Pfam" id="PF26303">
    <property type="entry name" value="UPF0323"/>
    <property type="match status" value="1"/>
</dbReference>
<comment type="caution">
    <text evidence="3">The sequence shown here is derived from an EMBL/GenBank/DDBJ whole genome shotgun (WGS) entry which is preliminary data.</text>
</comment>
<feature type="compositionally biased region" description="Low complexity" evidence="1">
    <location>
        <begin position="190"/>
        <end position="209"/>
    </location>
</feature>
<keyword evidence="4" id="KW-1185">Reference proteome</keyword>
<dbReference type="InterPro" id="IPR059092">
    <property type="entry name" value="UPF0323_dom"/>
</dbReference>
<dbReference type="Proteomes" id="UP001595616">
    <property type="component" value="Unassembled WGS sequence"/>
</dbReference>
<reference evidence="4" key="1">
    <citation type="journal article" date="2019" name="Int. J. Syst. Evol. Microbiol.">
        <title>The Global Catalogue of Microorganisms (GCM) 10K type strain sequencing project: providing services to taxonomists for standard genome sequencing and annotation.</title>
        <authorList>
            <consortium name="The Broad Institute Genomics Platform"/>
            <consortium name="The Broad Institute Genome Sequencing Center for Infectious Disease"/>
            <person name="Wu L."/>
            <person name="Ma J."/>
        </authorList>
    </citation>
    <scope>NUCLEOTIDE SEQUENCE [LARGE SCALE GENOMIC DNA]</scope>
    <source>
        <strain evidence="4">CECT 7956</strain>
    </source>
</reference>
<name>A0ABV7YYF8_9BACT</name>
<feature type="compositionally biased region" description="Polar residues" evidence="1">
    <location>
        <begin position="175"/>
        <end position="184"/>
    </location>
</feature>
<feature type="compositionally biased region" description="Gly residues" evidence="1">
    <location>
        <begin position="210"/>
        <end position="220"/>
    </location>
</feature>
<dbReference type="EMBL" id="JBHRYQ010000001">
    <property type="protein sequence ID" value="MFC3811223.1"/>
    <property type="molecule type" value="Genomic_DNA"/>
</dbReference>
<proteinExistence type="predicted"/>
<protein>
    <recommendedName>
        <fullName evidence="2">UPF0323 domain-containing protein</fullName>
    </recommendedName>
</protein>
<dbReference type="PROSITE" id="PS51257">
    <property type="entry name" value="PROKAR_LIPOPROTEIN"/>
    <property type="match status" value="1"/>
</dbReference>
<dbReference type="RefSeq" id="WP_379838043.1">
    <property type="nucleotide sequence ID" value="NZ_JBHRYQ010000001.1"/>
</dbReference>
<accession>A0ABV7YYF8</accession>
<gene>
    <name evidence="3" type="ORF">ACFOOI_11200</name>
</gene>
<sequence length="220" mass="24024">MTPIKQNTFIKKVKDITISGSLSMLILSAGLYSCSSGSDGSDYGQTEEVYTQGTRTYIKEVAKGEFKITEEIAVPADSSKAIVTYLDGREEILTKEASQKLIDDEIANNESHIGHNNGLSNVLLYSGIGYFLGRTMRPNYGYYRPDFRRDDRQSTSSTGMVPRGGVRDQGEMSKFYSSNESFAKSNEVKSTVSRSRTSVSRPSGSRSGFFGSGSRSGFGG</sequence>
<organism evidence="3 4">
    <name type="scientific">Lacihabitans lacunae</name>
    <dbReference type="NCBI Taxonomy" id="1028214"/>
    <lineage>
        <taxon>Bacteria</taxon>
        <taxon>Pseudomonadati</taxon>
        <taxon>Bacteroidota</taxon>
        <taxon>Cytophagia</taxon>
        <taxon>Cytophagales</taxon>
        <taxon>Leadbetterellaceae</taxon>
        <taxon>Lacihabitans</taxon>
    </lineage>
</organism>
<feature type="region of interest" description="Disordered" evidence="1">
    <location>
        <begin position="145"/>
        <end position="220"/>
    </location>
</feature>
<evidence type="ECO:0000313" key="3">
    <source>
        <dbReference type="EMBL" id="MFC3811223.1"/>
    </source>
</evidence>
<evidence type="ECO:0000259" key="2">
    <source>
        <dbReference type="Pfam" id="PF26303"/>
    </source>
</evidence>